<dbReference type="Pfam" id="PF14681">
    <property type="entry name" value="UPRTase"/>
    <property type="match status" value="1"/>
</dbReference>
<dbReference type="EC" id="2.4.2.9" evidence="4"/>
<dbReference type="PANTHER" id="PTHR11608">
    <property type="entry name" value="BIFUNCTIONAL PROTEIN PYRR"/>
    <property type="match status" value="1"/>
</dbReference>
<evidence type="ECO:0000313" key="16">
    <source>
        <dbReference type="EMBL" id="RCU58307.1"/>
    </source>
</evidence>
<evidence type="ECO:0000256" key="12">
    <source>
        <dbReference type="ARBA" id="ARBA00056901"/>
    </source>
</evidence>
<evidence type="ECO:0000256" key="4">
    <source>
        <dbReference type="ARBA" id="ARBA00011894"/>
    </source>
</evidence>
<dbReference type="GO" id="GO:0005525">
    <property type="term" value="F:GTP binding"/>
    <property type="evidence" value="ECO:0007669"/>
    <property type="project" value="UniProtKB-KW"/>
</dbReference>
<dbReference type="InterPro" id="IPR050137">
    <property type="entry name" value="PyrR_bifunctional"/>
</dbReference>
<comment type="similarity">
    <text evidence="3">Belongs to the UPRTase family.</text>
</comment>
<keyword evidence="7 16" id="KW-0808">Transferase</keyword>
<evidence type="ECO:0000256" key="11">
    <source>
        <dbReference type="ARBA" id="ARBA00052919"/>
    </source>
</evidence>
<evidence type="ECO:0000256" key="1">
    <source>
        <dbReference type="ARBA" id="ARBA00001946"/>
    </source>
</evidence>
<keyword evidence="8" id="KW-0547">Nucleotide-binding</keyword>
<name>A0A368P5Z0_9FLAO</name>
<comment type="pathway">
    <text evidence="2">Pyrimidine metabolism; UMP biosynthesis via salvage pathway; UMP from uracil: step 1/1.</text>
</comment>
<dbReference type="Gene3D" id="3.40.50.2020">
    <property type="match status" value="1"/>
</dbReference>
<comment type="catalytic activity">
    <reaction evidence="11">
        <text>UMP + diphosphate = 5-phospho-alpha-D-ribose 1-diphosphate + uracil</text>
        <dbReference type="Rhea" id="RHEA:13017"/>
        <dbReference type="ChEBI" id="CHEBI:17568"/>
        <dbReference type="ChEBI" id="CHEBI:33019"/>
        <dbReference type="ChEBI" id="CHEBI:57865"/>
        <dbReference type="ChEBI" id="CHEBI:58017"/>
        <dbReference type="EC" id="2.4.2.9"/>
    </reaction>
</comment>
<comment type="caution">
    <text evidence="16">The sequence shown here is derived from an EMBL/GenBank/DDBJ whole genome shotgun (WGS) entry which is preliminary data.</text>
</comment>
<keyword evidence="5" id="KW-0021">Allosteric enzyme</keyword>
<evidence type="ECO:0000256" key="5">
    <source>
        <dbReference type="ARBA" id="ARBA00022533"/>
    </source>
</evidence>
<proteinExistence type="inferred from homology"/>
<evidence type="ECO:0000256" key="3">
    <source>
        <dbReference type="ARBA" id="ARBA00009516"/>
    </source>
</evidence>
<dbReference type="FunFam" id="3.40.50.2020:FF:000023">
    <property type="entry name" value="Probable uracil phosphoribosyltransferase"/>
    <property type="match status" value="1"/>
</dbReference>
<reference evidence="16 17" key="1">
    <citation type="submission" date="2018-07" db="EMBL/GenBank/DDBJ databases">
        <title>Oceanihabitans testaceum sp. nov., isolated from marine sediment.</title>
        <authorList>
            <person name="Li C.-M."/>
        </authorList>
    </citation>
    <scope>NUCLEOTIDE SEQUENCE [LARGE SCALE GENOMIC DNA]</scope>
    <source>
        <strain evidence="16 17">S9-10</strain>
    </source>
</reference>
<evidence type="ECO:0000256" key="8">
    <source>
        <dbReference type="ARBA" id="ARBA00022741"/>
    </source>
</evidence>
<dbReference type="NCBIfam" id="NF001097">
    <property type="entry name" value="PRK00129.1"/>
    <property type="match status" value="1"/>
</dbReference>
<evidence type="ECO:0000259" key="15">
    <source>
        <dbReference type="Pfam" id="PF14681"/>
    </source>
</evidence>
<evidence type="ECO:0000256" key="13">
    <source>
        <dbReference type="ARBA" id="ARBA00072146"/>
    </source>
</evidence>
<evidence type="ECO:0000256" key="9">
    <source>
        <dbReference type="ARBA" id="ARBA00023134"/>
    </source>
</evidence>
<evidence type="ECO:0000313" key="17">
    <source>
        <dbReference type="Proteomes" id="UP000252249"/>
    </source>
</evidence>
<dbReference type="CDD" id="cd06223">
    <property type="entry name" value="PRTases_typeI"/>
    <property type="match status" value="1"/>
</dbReference>
<evidence type="ECO:0000256" key="10">
    <source>
        <dbReference type="ARBA" id="ARBA00031082"/>
    </source>
</evidence>
<feature type="domain" description="Phosphoribosyltransferase" evidence="15">
    <location>
        <begin position="11"/>
        <end position="214"/>
    </location>
</feature>
<dbReference type="EMBL" id="QPIG01000001">
    <property type="protein sequence ID" value="RCU58307.1"/>
    <property type="molecule type" value="Genomic_DNA"/>
</dbReference>
<sequence>MHIHNLSEENSILNTFIAEIRDVNIQKDSMRFRRNIERVGEILGYEMSKSLPFNSKNVETPLGNCDIDLPESDIVLCSILRAGVPLHNGLLNYFDAAENAFISAYRHHKENPDTFEIIVEYLACPSLEGKTLILADPMLATGQSMLATFEALKPFGTPKSVHLISIVGAQEGVDYVSKNFAEDTHLWIATIDPKLNDKGYIVPGIGDAGDLAYGQKVQH</sequence>
<dbReference type="InterPro" id="IPR029057">
    <property type="entry name" value="PRTase-like"/>
</dbReference>
<evidence type="ECO:0000256" key="14">
    <source>
        <dbReference type="ARBA" id="ARBA00079807"/>
    </source>
</evidence>
<dbReference type="SUPFAM" id="SSF53271">
    <property type="entry name" value="PRTase-like"/>
    <property type="match status" value="1"/>
</dbReference>
<dbReference type="GO" id="GO:0004845">
    <property type="term" value="F:uracil phosphoribosyltransferase activity"/>
    <property type="evidence" value="ECO:0007669"/>
    <property type="project" value="UniProtKB-EC"/>
</dbReference>
<keyword evidence="6 16" id="KW-0328">Glycosyltransferase</keyword>
<organism evidence="16 17">
    <name type="scientific">Oceanihabitans sediminis</name>
    <dbReference type="NCBI Taxonomy" id="1812012"/>
    <lineage>
        <taxon>Bacteria</taxon>
        <taxon>Pseudomonadati</taxon>
        <taxon>Bacteroidota</taxon>
        <taxon>Flavobacteriia</taxon>
        <taxon>Flavobacteriales</taxon>
        <taxon>Flavobacteriaceae</taxon>
        <taxon>Oceanihabitans</taxon>
    </lineage>
</organism>
<protein>
    <recommendedName>
        <fullName evidence="13">Uracil phosphoribosyltransferase</fullName>
        <ecNumber evidence="4">2.4.2.9</ecNumber>
    </recommendedName>
    <alternativeName>
        <fullName evidence="10">UMP pyrophosphorylase</fullName>
    </alternativeName>
    <alternativeName>
        <fullName evidence="14">UPRTase</fullName>
    </alternativeName>
</protein>
<evidence type="ECO:0000256" key="6">
    <source>
        <dbReference type="ARBA" id="ARBA00022676"/>
    </source>
</evidence>
<gene>
    <name evidence="16" type="ORF">DU428_02730</name>
</gene>
<comment type="cofactor">
    <cofactor evidence="1">
        <name>Mg(2+)</name>
        <dbReference type="ChEBI" id="CHEBI:18420"/>
    </cofactor>
</comment>
<accession>A0A368P5Z0</accession>
<keyword evidence="17" id="KW-1185">Reference proteome</keyword>
<keyword evidence="9" id="KW-0342">GTP-binding</keyword>
<evidence type="ECO:0000256" key="2">
    <source>
        <dbReference type="ARBA" id="ARBA00005180"/>
    </source>
</evidence>
<dbReference type="PANTHER" id="PTHR11608:SF0">
    <property type="entry name" value="BIFUNCTIONAL PROTEIN PYRR"/>
    <property type="match status" value="1"/>
</dbReference>
<dbReference type="InterPro" id="IPR000836">
    <property type="entry name" value="PRTase_dom"/>
</dbReference>
<comment type="function">
    <text evidence="12">Catalyzes the conversion of uracil and 5-phospho-alpha-D-ribose 1-diphosphate (PRPP) to UMP and diphosphate.</text>
</comment>
<dbReference type="AlphaFoldDB" id="A0A368P5Z0"/>
<dbReference type="Proteomes" id="UP000252249">
    <property type="component" value="Unassembled WGS sequence"/>
</dbReference>
<dbReference type="OrthoDB" id="9781675at2"/>
<dbReference type="RefSeq" id="WP_113965743.1">
    <property type="nucleotide sequence ID" value="NZ_QNRP01000001.1"/>
</dbReference>
<evidence type="ECO:0000256" key="7">
    <source>
        <dbReference type="ARBA" id="ARBA00022679"/>
    </source>
</evidence>